<feature type="compositionally biased region" description="Basic residues" evidence="1">
    <location>
        <begin position="123"/>
        <end position="144"/>
    </location>
</feature>
<sequence>MGAAHGLRVYSWGTQQLLRRRHLPDAPGRIIAIDTVFSPPPPGSRVNAASSPYFRARPLPLPRAPAGCRAPGAGGPTARRLRDGGPVRVHREPAAGQPRRGLPVVPPAHRDGPRAALPDQPRPSRRPHHRGRGPLRPRRVSAHP</sequence>
<name>S9V660_9TRYP</name>
<evidence type="ECO:0000256" key="1">
    <source>
        <dbReference type="SAM" id="MobiDB-lite"/>
    </source>
</evidence>
<gene>
    <name evidence="2" type="ORF">STCU_09988</name>
</gene>
<dbReference type="Proteomes" id="UP000015354">
    <property type="component" value="Unassembled WGS sequence"/>
</dbReference>
<keyword evidence="3" id="KW-1185">Reference proteome</keyword>
<organism evidence="2 3">
    <name type="scientific">Strigomonas culicis</name>
    <dbReference type="NCBI Taxonomy" id="28005"/>
    <lineage>
        <taxon>Eukaryota</taxon>
        <taxon>Discoba</taxon>
        <taxon>Euglenozoa</taxon>
        <taxon>Kinetoplastea</taxon>
        <taxon>Metakinetoplastina</taxon>
        <taxon>Trypanosomatida</taxon>
        <taxon>Trypanosomatidae</taxon>
        <taxon>Strigomonadinae</taxon>
        <taxon>Strigomonas</taxon>
    </lineage>
</organism>
<dbReference type="AlphaFoldDB" id="S9V660"/>
<comment type="caution">
    <text evidence="2">The sequence shown here is derived from an EMBL/GenBank/DDBJ whole genome shotgun (WGS) entry which is preliminary data.</text>
</comment>
<feature type="region of interest" description="Disordered" evidence="1">
    <location>
        <begin position="62"/>
        <end position="144"/>
    </location>
</feature>
<accession>S9V660</accession>
<protein>
    <submittedName>
        <fullName evidence="2">Uncharacterized protein</fullName>
    </submittedName>
</protein>
<proteinExistence type="predicted"/>
<dbReference type="EMBL" id="ATMH01009950">
    <property type="protein sequence ID" value="EPY18400.1"/>
    <property type="molecule type" value="Genomic_DNA"/>
</dbReference>
<evidence type="ECO:0000313" key="3">
    <source>
        <dbReference type="Proteomes" id="UP000015354"/>
    </source>
</evidence>
<feature type="compositionally biased region" description="Basic and acidic residues" evidence="1">
    <location>
        <begin position="80"/>
        <end position="93"/>
    </location>
</feature>
<reference evidence="2 3" key="1">
    <citation type="journal article" date="2013" name="PLoS ONE">
        <title>Predicting the Proteins of Angomonas deanei, Strigomonas culicis and Their Respective Endosymbionts Reveals New Aspects of the Trypanosomatidae Family.</title>
        <authorList>
            <person name="Motta M.C."/>
            <person name="Martins A.C."/>
            <person name="de Souza S.S."/>
            <person name="Catta-Preta C.M."/>
            <person name="Silva R."/>
            <person name="Klein C.C."/>
            <person name="de Almeida L.G."/>
            <person name="de Lima Cunha O."/>
            <person name="Ciapina L.P."/>
            <person name="Brocchi M."/>
            <person name="Colabardini A.C."/>
            <person name="de Araujo Lima B."/>
            <person name="Machado C.R."/>
            <person name="de Almeida Soares C.M."/>
            <person name="Probst C.M."/>
            <person name="de Menezes C.B."/>
            <person name="Thompson C.E."/>
            <person name="Bartholomeu D.C."/>
            <person name="Gradia D.F."/>
            <person name="Pavoni D.P."/>
            <person name="Grisard E.C."/>
            <person name="Fantinatti-Garboggini F."/>
            <person name="Marchini F.K."/>
            <person name="Rodrigues-Luiz G.F."/>
            <person name="Wagner G."/>
            <person name="Goldman G.H."/>
            <person name="Fietto J.L."/>
            <person name="Elias M.C."/>
            <person name="Goldman M.H."/>
            <person name="Sagot M.F."/>
            <person name="Pereira M."/>
            <person name="Stoco P.H."/>
            <person name="de Mendonca-Neto R.P."/>
            <person name="Teixeira S.M."/>
            <person name="Maciel T.E."/>
            <person name="de Oliveira Mendes T.A."/>
            <person name="Urmenyi T.P."/>
            <person name="de Souza W."/>
            <person name="Schenkman S."/>
            <person name="de Vasconcelos A.T."/>
        </authorList>
    </citation>
    <scope>NUCLEOTIDE SEQUENCE [LARGE SCALE GENOMIC DNA]</scope>
</reference>
<evidence type="ECO:0000313" key="2">
    <source>
        <dbReference type="EMBL" id="EPY18400.1"/>
    </source>
</evidence>